<reference evidence="1" key="1">
    <citation type="journal article" date="2012" name="J. Microbiol. Biotechnol.">
        <title>Ramlibacter ginsenosidimutans sp. nov., with ginsenoside-converting activity.</title>
        <authorList>
            <person name="Wang L."/>
            <person name="An D.S."/>
            <person name="Kim S.G."/>
            <person name="Jin F.X."/>
            <person name="Kim S.C."/>
            <person name="Lee S.T."/>
            <person name="Im W.T."/>
        </authorList>
    </citation>
    <scope>NUCLEOTIDE SEQUENCE</scope>
    <source>
        <strain evidence="1">KACC 17527</strain>
    </source>
</reference>
<name>A0A934TPR0_9BURK</name>
<evidence type="ECO:0000313" key="2">
    <source>
        <dbReference type="Proteomes" id="UP000630528"/>
    </source>
</evidence>
<dbReference type="InterPro" id="IPR003737">
    <property type="entry name" value="GlcNAc_PI_deacetylase-related"/>
</dbReference>
<dbReference type="EMBL" id="JAEPWM010000001">
    <property type="protein sequence ID" value="MBK6005213.1"/>
    <property type="molecule type" value="Genomic_DNA"/>
</dbReference>
<protein>
    <submittedName>
        <fullName evidence="1">PIG-L family deacetylase</fullName>
    </submittedName>
</protein>
<dbReference type="RefSeq" id="WP_201166563.1">
    <property type="nucleotide sequence ID" value="NZ_JAEPWM010000001.1"/>
</dbReference>
<proteinExistence type="predicted"/>
<dbReference type="AlphaFoldDB" id="A0A934TPR0"/>
<reference evidence="1" key="2">
    <citation type="submission" date="2021-01" db="EMBL/GenBank/DDBJ databases">
        <authorList>
            <person name="Kang M."/>
        </authorList>
    </citation>
    <scope>NUCLEOTIDE SEQUENCE</scope>
    <source>
        <strain evidence="1">KACC 17527</strain>
    </source>
</reference>
<organism evidence="1 2">
    <name type="scientific">Ramlibacter ginsenosidimutans</name>
    <dbReference type="NCBI Taxonomy" id="502333"/>
    <lineage>
        <taxon>Bacteria</taxon>
        <taxon>Pseudomonadati</taxon>
        <taxon>Pseudomonadota</taxon>
        <taxon>Betaproteobacteria</taxon>
        <taxon>Burkholderiales</taxon>
        <taxon>Comamonadaceae</taxon>
        <taxon>Ramlibacter</taxon>
    </lineage>
</organism>
<gene>
    <name evidence="1" type="ORF">JJB11_03835</name>
</gene>
<accession>A0A934TPR0</accession>
<dbReference type="Proteomes" id="UP000630528">
    <property type="component" value="Unassembled WGS sequence"/>
</dbReference>
<dbReference type="Pfam" id="PF02585">
    <property type="entry name" value="PIG-L"/>
    <property type="match status" value="1"/>
</dbReference>
<keyword evidence="2" id="KW-1185">Reference proteome</keyword>
<sequence>MPSNPAADSRPCGSDEDCLVYARPHFRREGANLHFFLSSRIYRRLNEAEAAIWDALGAGPATIGELHDRAAVKEIAEDGLVEIVAPVAANDRRRILVVEPHCDDAALSIGATMWKLREQVEFHLLTMASRSNYSTAFQMHRDYFNRSRITEMRTAEGELFMAHLGGTYHCAGLAEATLRYKDSDWDLDFFNAHEVAAAISNNRRAPSRVLQEWTATLREFLQDRSFAEIWLPLGAGTHSDHDLARAAGLRVVMDQPAATVRLYEDVPYGVHYQEHTTRILKLLDTHGASLSPCPEDVTDEFPTKLSLLKIFASQFKLGAIQPGVERASAADGGRKVERLWTLDALPSELPEDQLWIGAPDVQKAATSLQTFRTGASSETRVAIFAINASGRWADDLVLVTDLFPRAKFVVYAGPRVFAEFEEVANPAVDLNRLDGHPASWLKAALREVGTGHRIVIAGEAGSKVKALKAFWQIGRTLTVPAMDNLFQALASS</sequence>
<comment type="caution">
    <text evidence="1">The sequence shown here is derived from an EMBL/GenBank/DDBJ whole genome shotgun (WGS) entry which is preliminary data.</text>
</comment>
<dbReference type="Gene3D" id="3.40.50.10320">
    <property type="entry name" value="LmbE-like"/>
    <property type="match status" value="1"/>
</dbReference>
<evidence type="ECO:0000313" key="1">
    <source>
        <dbReference type="EMBL" id="MBK6005213.1"/>
    </source>
</evidence>
<dbReference type="InterPro" id="IPR024078">
    <property type="entry name" value="LmbE-like_dom_sf"/>
</dbReference>
<dbReference type="SUPFAM" id="SSF102588">
    <property type="entry name" value="LmbE-like"/>
    <property type="match status" value="1"/>
</dbReference>